<protein>
    <submittedName>
        <fullName evidence="2">Uncharacterized protein</fullName>
    </submittedName>
</protein>
<feature type="transmembrane region" description="Helical" evidence="1">
    <location>
        <begin position="26"/>
        <end position="47"/>
    </location>
</feature>
<dbReference type="AlphaFoldDB" id="A0A512M4V2"/>
<reference evidence="2 3" key="1">
    <citation type="submission" date="2019-07" db="EMBL/GenBank/DDBJ databases">
        <title>Whole genome shotgun sequence of Brevifollis gellanilyticus NBRC 108608.</title>
        <authorList>
            <person name="Hosoyama A."/>
            <person name="Uohara A."/>
            <person name="Ohji S."/>
            <person name="Ichikawa N."/>
        </authorList>
    </citation>
    <scope>NUCLEOTIDE SEQUENCE [LARGE SCALE GENOMIC DNA]</scope>
    <source>
        <strain evidence="2 3">NBRC 108608</strain>
    </source>
</reference>
<keyword evidence="1" id="KW-1133">Transmembrane helix</keyword>
<accession>A0A512M4V2</accession>
<keyword evidence="3" id="KW-1185">Reference proteome</keyword>
<evidence type="ECO:0000313" key="2">
    <source>
        <dbReference type="EMBL" id="GEP41760.1"/>
    </source>
</evidence>
<keyword evidence="1" id="KW-0812">Transmembrane</keyword>
<gene>
    <name evidence="2" type="ORF">BGE01nite_10510</name>
</gene>
<dbReference type="Proteomes" id="UP000321577">
    <property type="component" value="Unassembled WGS sequence"/>
</dbReference>
<proteinExistence type="predicted"/>
<sequence length="82" mass="8987">MLVLPWVLLLQITALACCTITLVGVSYADVLTAALVFTLLAAALLILPFRRGGKVMKIVSVIHALPTIYVVLEFLRRVPHVF</sequence>
<name>A0A512M4V2_9BACT</name>
<dbReference type="EMBL" id="BKAG01000005">
    <property type="protein sequence ID" value="GEP41760.1"/>
    <property type="molecule type" value="Genomic_DNA"/>
</dbReference>
<keyword evidence="1" id="KW-0472">Membrane</keyword>
<evidence type="ECO:0000313" key="3">
    <source>
        <dbReference type="Proteomes" id="UP000321577"/>
    </source>
</evidence>
<organism evidence="2 3">
    <name type="scientific">Brevifollis gellanilyticus</name>
    <dbReference type="NCBI Taxonomy" id="748831"/>
    <lineage>
        <taxon>Bacteria</taxon>
        <taxon>Pseudomonadati</taxon>
        <taxon>Verrucomicrobiota</taxon>
        <taxon>Verrucomicrobiia</taxon>
        <taxon>Verrucomicrobiales</taxon>
        <taxon>Verrucomicrobiaceae</taxon>
    </lineage>
</organism>
<evidence type="ECO:0000256" key="1">
    <source>
        <dbReference type="SAM" id="Phobius"/>
    </source>
</evidence>
<comment type="caution">
    <text evidence="2">The sequence shown here is derived from an EMBL/GenBank/DDBJ whole genome shotgun (WGS) entry which is preliminary data.</text>
</comment>